<evidence type="ECO:0000256" key="8">
    <source>
        <dbReference type="RuleBase" id="RU362081"/>
    </source>
</evidence>
<dbReference type="GO" id="GO:0046872">
    <property type="term" value="F:metal ion binding"/>
    <property type="evidence" value="ECO:0007669"/>
    <property type="project" value="UniProtKB-KW"/>
</dbReference>
<keyword evidence="3 8" id="KW-0812">Transmembrane</keyword>
<dbReference type="EMBL" id="NFJD01000002">
    <property type="protein sequence ID" value="OUO56846.1"/>
    <property type="molecule type" value="Genomic_DNA"/>
</dbReference>
<dbReference type="SUPFAM" id="SSF81653">
    <property type="entry name" value="Calcium ATPase, transduction domain A"/>
    <property type="match status" value="1"/>
</dbReference>
<dbReference type="GO" id="GO:0015086">
    <property type="term" value="F:cadmium ion transmembrane transporter activity"/>
    <property type="evidence" value="ECO:0007669"/>
    <property type="project" value="TreeGrafter"/>
</dbReference>
<dbReference type="InterPro" id="IPR059000">
    <property type="entry name" value="ATPase_P-type_domA"/>
</dbReference>
<dbReference type="PANTHER" id="PTHR48085:SF5">
    <property type="entry name" value="CADMIUM_ZINC-TRANSPORTING ATPASE HMA4-RELATED"/>
    <property type="match status" value="1"/>
</dbReference>
<feature type="transmembrane region" description="Helical" evidence="8">
    <location>
        <begin position="287"/>
        <end position="308"/>
    </location>
</feature>
<dbReference type="NCBIfam" id="TIGR01494">
    <property type="entry name" value="ATPase_P-type"/>
    <property type="match status" value="1"/>
</dbReference>
<dbReference type="PANTHER" id="PTHR48085">
    <property type="entry name" value="CADMIUM/ZINC-TRANSPORTING ATPASE HMA2-RELATED"/>
    <property type="match status" value="1"/>
</dbReference>
<dbReference type="RefSeq" id="WP_087287816.1">
    <property type="nucleotide sequence ID" value="NZ_NFJD01000002.1"/>
</dbReference>
<dbReference type="AlphaFoldDB" id="A0A1Y4DCU6"/>
<organism evidence="10 11">
    <name type="scientific">Candidatus Avelusimicrobium gallicola</name>
    <dbReference type="NCBI Taxonomy" id="2562704"/>
    <lineage>
        <taxon>Bacteria</taxon>
        <taxon>Pseudomonadati</taxon>
        <taxon>Elusimicrobiota</taxon>
        <taxon>Elusimicrobia</taxon>
        <taxon>Elusimicrobiales</taxon>
        <taxon>Elusimicrobiaceae</taxon>
        <taxon>Candidatus Avelusimicrobium</taxon>
    </lineage>
</organism>
<protein>
    <recommendedName>
        <fullName evidence="6">P-type Zn(2+) transporter</fullName>
        <ecNumber evidence="6">7.2.2.12</ecNumber>
    </recommendedName>
</protein>
<dbReference type="Gene3D" id="3.40.50.1000">
    <property type="entry name" value="HAD superfamily/HAD-like"/>
    <property type="match status" value="1"/>
</dbReference>
<evidence type="ECO:0000256" key="5">
    <source>
        <dbReference type="ARBA" id="ARBA00023136"/>
    </source>
</evidence>
<dbReference type="Pfam" id="PF00702">
    <property type="entry name" value="Hydrolase"/>
    <property type="match status" value="1"/>
</dbReference>
<feature type="transmembrane region" description="Helical" evidence="8">
    <location>
        <begin position="591"/>
        <end position="610"/>
    </location>
</feature>
<proteinExistence type="inferred from homology"/>
<dbReference type="InterPro" id="IPR023214">
    <property type="entry name" value="HAD_sf"/>
</dbReference>
<dbReference type="PRINTS" id="PR00119">
    <property type="entry name" value="CATATPASE"/>
</dbReference>
<name>A0A1Y4DCU6_9BACT</name>
<dbReference type="InterPro" id="IPR001757">
    <property type="entry name" value="P_typ_ATPase"/>
</dbReference>
<dbReference type="GO" id="GO:0016887">
    <property type="term" value="F:ATP hydrolysis activity"/>
    <property type="evidence" value="ECO:0007669"/>
    <property type="project" value="InterPro"/>
</dbReference>
<keyword evidence="5 8" id="KW-0472">Membrane</keyword>
<dbReference type="SUPFAM" id="SSF81665">
    <property type="entry name" value="Calcium ATPase, transmembrane domain M"/>
    <property type="match status" value="1"/>
</dbReference>
<dbReference type="InterPro" id="IPR036412">
    <property type="entry name" value="HAD-like_sf"/>
</dbReference>
<evidence type="ECO:0000256" key="4">
    <source>
        <dbReference type="ARBA" id="ARBA00022989"/>
    </source>
</evidence>
<sequence length="638" mass="67342">MSQDCKQTPCHDCSACAAAHGQETHPEENGWKKLALAAVLFAAALLLPAEGWVKLPLYILSYLISGGEVLVKSLQNIRQGKFFDENFLMTIATFGAFAIGEYPEAAAVMLFYQIGEMLQEAAAGKSRSSIVKLMDLRPDFARVIRNGKEEKVSPQDVQIGETTLVLPGERVALDGVILSGSGHIDTSALTGESRPVGAKAGQEVLAGCISVDGTLHIRTQKTYAHSAVAKILELAEHAASKKSSAEKFITRFARIYTPAVVAVAVLVAVIPPLVWADASFKTWFYRALIFLVISCPCALVLSVPLGFFGGIGGAAKNGILIKGGSYLERLAHIYTLALDKTGTLTQGVFEVTAVVPADGVQAQEVLELAARAEGHSNHPVAKAILHAAKAQKRPLTEGESVLERAGEGIEYKQGQDVILAGNARLLERFGVEGMQAGSGTCVYVAQNGVYKGRLELGDMPKPGAKEAVKQLKKLVKELVILSGDQPSAVEKTAQELGITKAYGGLLPAGKVEKVEELIANAPKGAVTAFAGDGINDAPVLARADLALAMGALGSDAAIEAADVVLMTDEIQKIAAGIRISRKTLRIIKQNVVFALAVKAGVLALGVMGMANMWAAVFADVGVSLLAVANSLRPLYFKE</sequence>
<dbReference type="Gene3D" id="3.40.1110.10">
    <property type="entry name" value="Calcium-transporting ATPase, cytoplasmic domain N"/>
    <property type="match status" value="1"/>
</dbReference>
<dbReference type="InterPro" id="IPR023299">
    <property type="entry name" value="ATPase_P-typ_cyto_dom_N"/>
</dbReference>
<dbReference type="PROSITE" id="PS00154">
    <property type="entry name" value="ATPASE_E1_E2"/>
    <property type="match status" value="1"/>
</dbReference>
<evidence type="ECO:0000313" key="11">
    <source>
        <dbReference type="Proteomes" id="UP000196368"/>
    </source>
</evidence>
<evidence type="ECO:0000256" key="6">
    <source>
        <dbReference type="ARBA" id="ARBA00039097"/>
    </source>
</evidence>
<keyword evidence="11" id="KW-1185">Reference proteome</keyword>
<evidence type="ECO:0000256" key="7">
    <source>
        <dbReference type="ARBA" id="ARBA00047308"/>
    </source>
</evidence>
<comment type="caution">
    <text evidence="10">The sequence shown here is derived from an EMBL/GenBank/DDBJ whole genome shotgun (WGS) entry which is preliminary data.</text>
</comment>
<comment type="subcellular location">
    <subcellularLocation>
        <location evidence="8">Cell membrane</location>
    </subcellularLocation>
    <subcellularLocation>
        <location evidence="1">Membrane</location>
    </subcellularLocation>
</comment>
<dbReference type="GO" id="GO:0005524">
    <property type="term" value="F:ATP binding"/>
    <property type="evidence" value="ECO:0007669"/>
    <property type="project" value="UniProtKB-UniRule"/>
</dbReference>
<dbReference type="GO" id="GO:0016463">
    <property type="term" value="F:P-type zinc transporter activity"/>
    <property type="evidence" value="ECO:0007669"/>
    <property type="project" value="UniProtKB-EC"/>
</dbReference>
<reference evidence="11" key="1">
    <citation type="submission" date="2017-04" db="EMBL/GenBank/DDBJ databases">
        <title>Function of individual gut microbiota members based on whole genome sequencing of pure cultures obtained from chicken caecum.</title>
        <authorList>
            <person name="Medvecky M."/>
            <person name="Cejkova D."/>
            <person name="Polansky O."/>
            <person name="Karasova D."/>
            <person name="Kubasova T."/>
            <person name="Cizek A."/>
            <person name="Rychlik I."/>
        </authorList>
    </citation>
    <scope>NUCLEOTIDE SEQUENCE [LARGE SCALE GENOMIC DNA]</scope>
    <source>
        <strain evidence="11">An273</strain>
    </source>
</reference>
<dbReference type="InterPro" id="IPR023298">
    <property type="entry name" value="ATPase_P-typ_TM_dom_sf"/>
</dbReference>
<evidence type="ECO:0000259" key="9">
    <source>
        <dbReference type="Pfam" id="PF00122"/>
    </source>
</evidence>
<feature type="transmembrane region" description="Helical" evidence="8">
    <location>
        <begin position="255"/>
        <end position="275"/>
    </location>
</feature>
<keyword evidence="8" id="KW-0547">Nucleotide-binding</keyword>
<dbReference type="Pfam" id="PF00122">
    <property type="entry name" value="E1-E2_ATPase"/>
    <property type="match status" value="1"/>
</dbReference>
<feature type="domain" description="P-type ATPase A" evidence="9">
    <location>
        <begin position="136"/>
        <end position="236"/>
    </location>
</feature>
<gene>
    <name evidence="10" type="ORF">B5F75_03090</name>
</gene>
<dbReference type="Gene3D" id="2.70.150.10">
    <property type="entry name" value="Calcium-transporting ATPase, cytoplasmic transduction domain A"/>
    <property type="match status" value="1"/>
</dbReference>
<evidence type="ECO:0000256" key="3">
    <source>
        <dbReference type="ARBA" id="ARBA00022692"/>
    </source>
</evidence>
<comment type="catalytic activity">
    <reaction evidence="7">
        <text>Zn(2+)(in) + ATP + H2O = Zn(2+)(out) + ADP + phosphate + H(+)</text>
        <dbReference type="Rhea" id="RHEA:20621"/>
        <dbReference type="ChEBI" id="CHEBI:15377"/>
        <dbReference type="ChEBI" id="CHEBI:15378"/>
        <dbReference type="ChEBI" id="CHEBI:29105"/>
        <dbReference type="ChEBI" id="CHEBI:30616"/>
        <dbReference type="ChEBI" id="CHEBI:43474"/>
        <dbReference type="ChEBI" id="CHEBI:456216"/>
        <dbReference type="EC" id="7.2.2.12"/>
    </reaction>
</comment>
<keyword evidence="8" id="KW-0479">Metal-binding</keyword>
<dbReference type="InterPro" id="IPR018303">
    <property type="entry name" value="ATPase_P-typ_P_site"/>
</dbReference>
<dbReference type="NCBIfam" id="TIGR01525">
    <property type="entry name" value="ATPase-IB_hvy"/>
    <property type="match status" value="1"/>
</dbReference>
<dbReference type="GO" id="GO:0005886">
    <property type="term" value="C:plasma membrane"/>
    <property type="evidence" value="ECO:0007669"/>
    <property type="project" value="UniProtKB-SubCell"/>
</dbReference>
<keyword evidence="8" id="KW-0067">ATP-binding</keyword>
<dbReference type="SUPFAM" id="SSF56784">
    <property type="entry name" value="HAD-like"/>
    <property type="match status" value="1"/>
</dbReference>
<evidence type="ECO:0000313" key="10">
    <source>
        <dbReference type="EMBL" id="OUO56846.1"/>
    </source>
</evidence>
<keyword evidence="4 8" id="KW-1133">Transmembrane helix</keyword>
<dbReference type="InterPro" id="IPR027256">
    <property type="entry name" value="P-typ_ATPase_IB"/>
</dbReference>
<dbReference type="InterPro" id="IPR008250">
    <property type="entry name" value="ATPase_P-typ_transduc_dom_A_sf"/>
</dbReference>
<dbReference type="NCBIfam" id="TIGR01512">
    <property type="entry name" value="ATPase-IB2_Cd"/>
    <property type="match status" value="1"/>
</dbReference>
<comment type="similarity">
    <text evidence="2 8">Belongs to the cation transport ATPase (P-type) (TC 3.A.3) family. Type IB subfamily.</text>
</comment>
<feature type="transmembrane region" description="Helical" evidence="8">
    <location>
        <begin position="34"/>
        <end position="53"/>
    </location>
</feature>
<dbReference type="OrthoDB" id="9813266at2"/>
<evidence type="ECO:0000256" key="1">
    <source>
        <dbReference type="ARBA" id="ARBA00004370"/>
    </source>
</evidence>
<keyword evidence="8" id="KW-1003">Cell membrane</keyword>
<dbReference type="Proteomes" id="UP000196368">
    <property type="component" value="Unassembled WGS sequence"/>
</dbReference>
<evidence type="ECO:0000256" key="2">
    <source>
        <dbReference type="ARBA" id="ARBA00006024"/>
    </source>
</evidence>
<dbReference type="EC" id="7.2.2.12" evidence="6"/>
<accession>A0A1Y4DCU6</accession>
<dbReference type="InterPro" id="IPR051014">
    <property type="entry name" value="Cation_Transport_ATPase_IB"/>
</dbReference>